<reference evidence="2" key="1">
    <citation type="submission" date="2020-09" db="EMBL/GenBank/DDBJ databases">
        <title>The genome sequence of strain Labrenzia suaedae 4C16A.</title>
        <authorList>
            <person name="Liu Y."/>
        </authorList>
    </citation>
    <scope>NUCLEOTIDE SEQUENCE [LARGE SCALE GENOMIC DNA]</scope>
    <source>
        <strain evidence="2">4C16A</strain>
    </source>
</reference>
<organism evidence="1 2">
    <name type="scientific">Roseibium litorale</name>
    <dbReference type="NCBI Taxonomy" id="2803841"/>
    <lineage>
        <taxon>Bacteria</taxon>
        <taxon>Pseudomonadati</taxon>
        <taxon>Pseudomonadota</taxon>
        <taxon>Alphaproteobacteria</taxon>
        <taxon>Hyphomicrobiales</taxon>
        <taxon>Stappiaceae</taxon>
        <taxon>Roseibium</taxon>
    </lineage>
</organism>
<dbReference type="RefSeq" id="WP_192145686.1">
    <property type="nucleotide sequence ID" value="NZ_JACYXI010000001.1"/>
</dbReference>
<dbReference type="Proteomes" id="UP000632063">
    <property type="component" value="Unassembled WGS sequence"/>
</dbReference>
<protein>
    <submittedName>
        <fullName evidence="1">Uncharacterized protein</fullName>
    </submittedName>
</protein>
<evidence type="ECO:0000313" key="2">
    <source>
        <dbReference type="Proteomes" id="UP000632063"/>
    </source>
</evidence>
<sequence length="75" mass="9132">MMETPVSPEFKERDIHPCFSCRLPDCNEESRHCNLKLAEQVYRNELRKNRQPSELMKRRYAIAYRERHAPNRREA</sequence>
<gene>
    <name evidence="1" type="ORF">IG616_01340</name>
</gene>
<accession>A0ABR9CHF3</accession>
<evidence type="ECO:0000313" key="1">
    <source>
        <dbReference type="EMBL" id="MBD8890178.1"/>
    </source>
</evidence>
<reference evidence="1 2" key="2">
    <citation type="journal article" date="2021" name="Int. J. Syst. Evol. Microbiol.">
        <title>Roseibium litorale sp. nov., isolated from a tidal flat sediment and proposal for the reclassification of Labrenzia polysiphoniae as Roseibium polysiphoniae comb. nov.</title>
        <authorList>
            <person name="Liu Y."/>
            <person name="Pei T."/>
            <person name="Du J."/>
            <person name="Chao M."/>
            <person name="Deng M.R."/>
            <person name="Zhu H."/>
        </authorList>
    </citation>
    <scope>NUCLEOTIDE SEQUENCE [LARGE SCALE GENOMIC DNA]</scope>
    <source>
        <strain evidence="1 2">4C16A</strain>
    </source>
</reference>
<keyword evidence="2" id="KW-1185">Reference proteome</keyword>
<dbReference type="EMBL" id="JACYXI010000001">
    <property type="protein sequence ID" value="MBD8890178.1"/>
    <property type="molecule type" value="Genomic_DNA"/>
</dbReference>
<proteinExistence type="predicted"/>
<comment type="caution">
    <text evidence="1">The sequence shown here is derived from an EMBL/GenBank/DDBJ whole genome shotgun (WGS) entry which is preliminary data.</text>
</comment>
<name>A0ABR9CHF3_9HYPH</name>